<reference evidence="3" key="1">
    <citation type="submission" date="2016-03" db="EMBL/GenBank/DDBJ databases">
        <title>Mechanisms controlling the formation of the plant cell surface in tip-growing cells are functionally conserved among land plants.</title>
        <authorList>
            <person name="Honkanen S."/>
            <person name="Jones V.A."/>
            <person name="Morieri G."/>
            <person name="Champion C."/>
            <person name="Hetherington A.J."/>
            <person name="Kelly S."/>
            <person name="Saint-Marcoux D."/>
            <person name="Proust H."/>
            <person name="Prescott H."/>
            <person name="Dolan L."/>
        </authorList>
    </citation>
    <scope>NUCLEOTIDE SEQUENCE [LARGE SCALE GENOMIC DNA]</scope>
    <source>
        <tissue evidence="3">Whole gametophyte</tissue>
    </source>
</reference>
<organism evidence="3 4">
    <name type="scientific">Marchantia polymorpha subsp. ruderalis</name>
    <dbReference type="NCBI Taxonomy" id="1480154"/>
    <lineage>
        <taxon>Eukaryota</taxon>
        <taxon>Viridiplantae</taxon>
        <taxon>Streptophyta</taxon>
        <taxon>Embryophyta</taxon>
        <taxon>Marchantiophyta</taxon>
        <taxon>Marchantiopsida</taxon>
        <taxon>Marchantiidae</taxon>
        <taxon>Marchantiales</taxon>
        <taxon>Marchantiaceae</taxon>
        <taxon>Marchantia</taxon>
    </lineage>
</organism>
<evidence type="ECO:0000256" key="2">
    <source>
        <dbReference type="SAM" id="MobiDB-lite"/>
    </source>
</evidence>
<proteinExistence type="inferred from homology"/>
<dbReference type="PANTHER" id="PTHR31374">
    <property type="entry name" value="AUXIN-INDUCED PROTEIN-LIKE-RELATED"/>
    <property type="match status" value="1"/>
</dbReference>
<dbReference type="Proteomes" id="UP000077202">
    <property type="component" value="Unassembled WGS sequence"/>
</dbReference>
<evidence type="ECO:0000313" key="4">
    <source>
        <dbReference type="Proteomes" id="UP000077202"/>
    </source>
</evidence>
<dbReference type="EMBL" id="LVLJ01000809">
    <property type="protein sequence ID" value="OAE32465.1"/>
    <property type="molecule type" value="Genomic_DNA"/>
</dbReference>
<evidence type="ECO:0000313" key="3">
    <source>
        <dbReference type="EMBL" id="OAE32465.1"/>
    </source>
</evidence>
<evidence type="ECO:0000256" key="1">
    <source>
        <dbReference type="ARBA" id="ARBA00006974"/>
    </source>
</evidence>
<dbReference type="GO" id="GO:0009733">
    <property type="term" value="P:response to auxin"/>
    <property type="evidence" value="ECO:0007669"/>
    <property type="project" value="InterPro"/>
</dbReference>
<feature type="compositionally biased region" description="Polar residues" evidence="2">
    <location>
        <begin position="83"/>
        <end position="100"/>
    </location>
</feature>
<name>A0A176WJD3_MARPO</name>
<accession>A0A176WJD3</accession>
<gene>
    <name evidence="3" type="ORF">AXG93_3468s1050</name>
</gene>
<comment type="caution">
    <text evidence="3">The sequence shown here is derived from an EMBL/GenBank/DDBJ whole genome shotgun (WGS) entry which is preliminary data.</text>
</comment>
<dbReference type="InterPro" id="IPR003676">
    <property type="entry name" value="SAUR_fam"/>
</dbReference>
<keyword evidence="4" id="KW-1185">Reference proteome</keyword>
<dbReference type="Pfam" id="PF02519">
    <property type="entry name" value="Auxin_inducible"/>
    <property type="match status" value="1"/>
</dbReference>
<feature type="region of interest" description="Disordered" evidence="2">
    <location>
        <begin position="58"/>
        <end position="127"/>
    </location>
</feature>
<comment type="similarity">
    <text evidence="1">Belongs to the ARG7 family.</text>
</comment>
<feature type="compositionally biased region" description="Low complexity" evidence="2">
    <location>
        <begin position="101"/>
        <end position="125"/>
    </location>
</feature>
<protein>
    <submittedName>
        <fullName evidence="3">Uncharacterized protein</fullName>
    </submittedName>
</protein>
<dbReference type="AlphaFoldDB" id="A0A176WJD3"/>
<sequence length="268" mass="28806">MNATGIPIEGSIVVEILPTTLILDSRIASYGSKGIPAHRKCLSDVICSSHTEPVEPVTSADFPHVSNGEEEQHSSVFHGISSPDASPCTTSSGYESTFSLSESNTGSWDSSSDSANSPARSSADSTASWLGPLKSTSSIFHLKRAPWIPQKRSACKHTKSTTGDRKPVILEKAPFGKSSKYLTVYVGPRIEQSVKYVISRSLLVHPLFQVLLKCSEDEFGEDYAVKKGVAIVCDPALFLQVVRAVDDSLWSAQTSKAQELDVSIDAST</sequence>
<dbReference type="PANTHER" id="PTHR31374:SF32">
    <property type="entry name" value="SAUR FAMILY PROTEIN"/>
    <property type="match status" value="1"/>
</dbReference>